<dbReference type="EMBL" id="CP001751">
    <property type="protein sequence ID" value="ADE39108.1"/>
    <property type="molecule type" value="Genomic_DNA"/>
</dbReference>
<evidence type="ECO:0000259" key="6">
    <source>
        <dbReference type="Pfam" id="PF04542"/>
    </source>
</evidence>
<dbReference type="NCBIfam" id="TIGR02937">
    <property type="entry name" value="sigma70-ECF"/>
    <property type="match status" value="1"/>
</dbReference>
<dbReference type="SUPFAM" id="SSF88659">
    <property type="entry name" value="Sigma3 and sigma4 domains of RNA polymerase sigma factors"/>
    <property type="match status" value="2"/>
</dbReference>
<keyword evidence="4" id="KW-0804">Transcription</keyword>
<dbReference type="Gene3D" id="1.10.1740.10">
    <property type="match status" value="1"/>
</dbReference>
<dbReference type="InterPro" id="IPR012845">
    <property type="entry name" value="RNA_pol_sigma_FliA_WhiG"/>
</dbReference>
<dbReference type="PANTHER" id="PTHR30385">
    <property type="entry name" value="SIGMA FACTOR F FLAGELLAR"/>
    <property type="match status" value="1"/>
</dbReference>
<dbReference type="PRINTS" id="PR00046">
    <property type="entry name" value="SIGMA70FCT"/>
</dbReference>
<dbReference type="HOGENOM" id="CLU_014793_8_1_5"/>
<gene>
    <name evidence="8" type="ordered locus">SAR116_0865</name>
</gene>
<evidence type="ECO:0000256" key="2">
    <source>
        <dbReference type="ARBA" id="ARBA00023082"/>
    </source>
</evidence>
<dbReference type="eggNOG" id="COG1191">
    <property type="taxonomic scope" value="Bacteria"/>
</dbReference>
<dbReference type="OrthoDB" id="9799825at2"/>
<dbReference type="RefSeq" id="WP_013045737.1">
    <property type="nucleotide sequence ID" value="NC_014010.1"/>
</dbReference>
<dbReference type="NCBIfam" id="TIGR02479">
    <property type="entry name" value="FliA_WhiG"/>
    <property type="match status" value="1"/>
</dbReference>
<evidence type="ECO:0000259" key="7">
    <source>
        <dbReference type="Pfam" id="PF04545"/>
    </source>
</evidence>
<dbReference type="Pfam" id="PF04539">
    <property type="entry name" value="Sigma70_r3"/>
    <property type="match status" value="1"/>
</dbReference>
<evidence type="ECO:0000256" key="3">
    <source>
        <dbReference type="ARBA" id="ARBA00023125"/>
    </source>
</evidence>
<dbReference type="InterPro" id="IPR007627">
    <property type="entry name" value="RNA_pol_sigma70_r2"/>
</dbReference>
<evidence type="ECO:0000256" key="4">
    <source>
        <dbReference type="ARBA" id="ARBA00023163"/>
    </source>
</evidence>
<evidence type="ECO:0000313" key="9">
    <source>
        <dbReference type="Proteomes" id="UP000007460"/>
    </source>
</evidence>
<dbReference type="InterPro" id="IPR013324">
    <property type="entry name" value="RNA_pol_sigma_r3/r4-like"/>
</dbReference>
<keyword evidence="3" id="KW-0238">DNA-binding</keyword>
<dbReference type="STRING" id="488538.SAR116_0865"/>
<dbReference type="GO" id="GO:0003899">
    <property type="term" value="F:DNA-directed RNA polymerase activity"/>
    <property type="evidence" value="ECO:0007669"/>
    <property type="project" value="UniProtKB-EC"/>
</dbReference>
<evidence type="ECO:0000259" key="5">
    <source>
        <dbReference type="Pfam" id="PF04539"/>
    </source>
</evidence>
<name>D5BS61_PUNMI</name>
<evidence type="ECO:0000313" key="8">
    <source>
        <dbReference type="EMBL" id="ADE39108.1"/>
    </source>
</evidence>
<dbReference type="InterPro" id="IPR007630">
    <property type="entry name" value="RNA_pol_sigma70_r4"/>
</dbReference>
<dbReference type="GO" id="GO:0006352">
    <property type="term" value="P:DNA-templated transcription initiation"/>
    <property type="evidence" value="ECO:0007669"/>
    <property type="project" value="InterPro"/>
</dbReference>
<dbReference type="CDD" id="cd06171">
    <property type="entry name" value="Sigma70_r4"/>
    <property type="match status" value="1"/>
</dbReference>
<dbReference type="Gene3D" id="1.20.140.160">
    <property type="match status" value="1"/>
</dbReference>
<dbReference type="InterPro" id="IPR000943">
    <property type="entry name" value="RNA_pol_sigma70"/>
</dbReference>
<feature type="domain" description="RNA polymerase sigma-70 region 4" evidence="7">
    <location>
        <begin position="179"/>
        <end position="227"/>
    </location>
</feature>
<dbReference type="Proteomes" id="UP000007460">
    <property type="component" value="Chromosome"/>
</dbReference>
<protein>
    <submittedName>
        <fullName evidence="8">RNA polymerase, sigma 28 subunit, FliA/WhiG</fullName>
        <ecNumber evidence="8">2.7.7.6</ecNumber>
    </submittedName>
</protein>
<dbReference type="EC" id="2.7.7.6" evidence="8"/>
<proteinExistence type="predicted"/>
<keyword evidence="2" id="KW-0731">Sigma factor</keyword>
<dbReference type="GO" id="GO:0003677">
    <property type="term" value="F:DNA binding"/>
    <property type="evidence" value="ECO:0007669"/>
    <property type="project" value="UniProtKB-KW"/>
</dbReference>
<dbReference type="InterPro" id="IPR013325">
    <property type="entry name" value="RNA_pol_sigma_r2"/>
</dbReference>
<accession>D5BS61</accession>
<dbReference type="SUPFAM" id="SSF88946">
    <property type="entry name" value="Sigma2 domain of RNA polymerase sigma factors"/>
    <property type="match status" value="1"/>
</dbReference>
<keyword evidence="1" id="KW-0805">Transcription regulation</keyword>
<dbReference type="AlphaFoldDB" id="D5BS61"/>
<dbReference type="Pfam" id="PF04542">
    <property type="entry name" value="Sigma70_r2"/>
    <property type="match status" value="1"/>
</dbReference>
<dbReference type="Pfam" id="PF04545">
    <property type="entry name" value="Sigma70_r4"/>
    <property type="match status" value="1"/>
</dbReference>
<feature type="domain" description="RNA polymerase sigma-70 region 3" evidence="5">
    <location>
        <begin position="104"/>
        <end position="132"/>
    </location>
</feature>
<feature type="domain" description="RNA polymerase sigma-70 region 2" evidence="6">
    <location>
        <begin position="15"/>
        <end position="86"/>
    </location>
</feature>
<evidence type="ECO:0000256" key="1">
    <source>
        <dbReference type="ARBA" id="ARBA00023015"/>
    </source>
</evidence>
<dbReference type="InterPro" id="IPR007624">
    <property type="entry name" value="RNA_pol_sigma70_r3"/>
</dbReference>
<reference evidence="8 9" key="1">
    <citation type="journal article" date="2010" name="J. Bacteriol.">
        <title>Complete genome sequence of "Candidatus Puniceispirillum marinum" IMCC1322, a representative of the SAR116 clade in the Alphaproteobacteria.</title>
        <authorList>
            <person name="Oh H.M."/>
            <person name="Kwon K.K."/>
            <person name="Kang I."/>
            <person name="Kang S.G."/>
            <person name="Lee J.H."/>
            <person name="Kim S.J."/>
            <person name="Cho J.C."/>
        </authorList>
    </citation>
    <scope>NUCLEOTIDE SEQUENCE [LARGE SCALE GENOMIC DNA]</scope>
    <source>
        <strain evidence="8 9">IMCC1322</strain>
    </source>
</reference>
<dbReference type="InterPro" id="IPR014284">
    <property type="entry name" value="RNA_pol_sigma-70_dom"/>
</dbReference>
<organism evidence="8 9">
    <name type="scientific">Puniceispirillum marinum (strain IMCC1322)</name>
    <dbReference type="NCBI Taxonomy" id="488538"/>
    <lineage>
        <taxon>Bacteria</taxon>
        <taxon>Pseudomonadati</taxon>
        <taxon>Pseudomonadota</taxon>
        <taxon>Alphaproteobacteria</taxon>
        <taxon>Candidatus Puniceispirillales</taxon>
        <taxon>Candidatus Puniceispirillaceae</taxon>
        <taxon>Candidatus Puniceispirillum</taxon>
    </lineage>
</organism>
<dbReference type="KEGG" id="apb:SAR116_0865"/>
<sequence length="241" mass="27602">MKSGYAEQKPDVEGLIRDHMELVRQIAWHIHGRVHASAEIEDLVQIGYYGLVMAAQNYTVQEGATFSSYASIRIRGSIVDHLRKNSNLCRTTIQMQKKARQSEEILRQKLGRDPSIDEVASDLDIAPEEMREWEQAFQANVHQSLDNVYDEFSIWFVSNENTPEDNISDNELRDVLKDALTTLPEREALVIQLYYVEELNVYEIAEILDVTTGRVSQIKKAAIARLRGYMEQIDEQEAISG</sequence>
<keyword evidence="9" id="KW-1185">Reference proteome</keyword>
<dbReference type="GO" id="GO:0016987">
    <property type="term" value="F:sigma factor activity"/>
    <property type="evidence" value="ECO:0007669"/>
    <property type="project" value="UniProtKB-KW"/>
</dbReference>
<keyword evidence="8" id="KW-0548">Nucleotidyltransferase</keyword>
<keyword evidence="8" id="KW-0808">Transferase</keyword>